<feature type="region of interest" description="Disordered" evidence="8">
    <location>
        <begin position="172"/>
        <end position="264"/>
    </location>
</feature>
<dbReference type="EMBL" id="IAAA01035443">
    <property type="protein sequence ID" value="LAA09229.1"/>
    <property type="molecule type" value="mRNA"/>
</dbReference>
<dbReference type="Pfam" id="PF07200">
    <property type="entry name" value="Mod_r"/>
    <property type="match status" value="1"/>
</dbReference>
<reference evidence="10" key="1">
    <citation type="journal article" date="2016" name="Mol. Ecol. Resour.">
        <title>Evaluation of the impact of RNA preservation methods of spiders for de novo transcriptome assembly.</title>
        <authorList>
            <person name="Kono N."/>
            <person name="Nakamura H."/>
            <person name="Ito Y."/>
            <person name="Tomita M."/>
            <person name="Arakawa K."/>
        </authorList>
    </citation>
    <scope>NUCLEOTIDE SEQUENCE</scope>
    <source>
        <tissue evidence="10">Whole body</tissue>
    </source>
</reference>
<dbReference type="Gene3D" id="1.10.287.660">
    <property type="entry name" value="Helix hairpin bin"/>
    <property type="match status" value="1"/>
</dbReference>
<feature type="domain" description="VPS37 C-terminal" evidence="9">
    <location>
        <begin position="91"/>
        <end position="180"/>
    </location>
</feature>
<evidence type="ECO:0000256" key="8">
    <source>
        <dbReference type="SAM" id="MobiDB-lite"/>
    </source>
</evidence>
<dbReference type="PANTHER" id="PTHR13678">
    <property type="entry name" value="VACUOLAR PROTEIN SORTING-ASSOCIATED PROTEIN 37"/>
    <property type="match status" value="1"/>
</dbReference>
<keyword evidence="4" id="KW-0967">Endosome</keyword>
<proteinExistence type="evidence at transcript level"/>
<evidence type="ECO:0000256" key="1">
    <source>
        <dbReference type="ARBA" id="ARBA00004633"/>
    </source>
</evidence>
<evidence type="ECO:0000256" key="5">
    <source>
        <dbReference type="ARBA" id="ARBA00022927"/>
    </source>
</evidence>
<evidence type="ECO:0000256" key="2">
    <source>
        <dbReference type="ARBA" id="ARBA00007617"/>
    </source>
</evidence>
<dbReference type="PROSITE" id="PS51314">
    <property type="entry name" value="VPS37_C"/>
    <property type="match status" value="1"/>
</dbReference>
<dbReference type="OrthoDB" id="10004364at2759"/>
<comment type="similarity">
    <text evidence="2">Belongs to the VPS37 family.</text>
</comment>
<name>A0A2L2YMB3_PARTP</name>
<comment type="function">
    <text evidence="6">Component of the ESCRT-I complex, a regulator of vesicular trafficking process. Required for the sorting of endocytic ubiquitinated cargos into multivesicular bodies. May be involved in cell growth and differentiation.</text>
</comment>
<dbReference type="AlphaFoldDB" id="A0A2L2YMB3"/>
<dbReference type="GO" id="GO:0043162">
    <property type="term" value="P:ubiquitin-dependent protein catabolic process via the multivesicular body sorting pathway"/>
    <property type="evidence" value="ECO:0007669"/>
    <property type="project" value="TreeGrafter"/>
</dbReference>
<dbReference type="SUPFAM" id="SSF140111">
    <property type="entry name" value="Endosomal sorting complex assembly domain"/>
    <property type="match status" value="1"/>
</dbReference>
<dbReference type="GO" id="GO:0031902">
    <property type="term" value="C:late endosome membrane"/>
    <property type="evidence" value="ECO:0007669"/>
    <property type="project" value="UniProtKB-SubCell"/>
</dbReference>
<evidence type="ECO:0000256" key="4">
    <source>
        <dbReference type="ARBA" id="ARBA00022753"/>
    </source>
</evidence>
<feature type="compositionally biased region" description="Low complexity" evidence="8">
    <location>
        <begin position="235"/>
        <end position="245"/>
    </location>
</feature>
<dbReference type="GO" id="GO:0000813">
    <property type="term" value="C:ESCRT I complex"/>
    <property type="evidence" value="ECO:0007669"/>
    <property type="project" value="TreeGrafter"/>
</dbReference>
<evidence type="ECO:0000256" key="7">
    <source>
        <dbReference type="PROSITE-ProRule" id="PRU00646"/>
    </source>
</evidence>
<feature type="compositionally biased region" description="Pro residues" evidence="8">
    <location>
        <begin position="246"/>
        <end position="257"/>
    </location>
</feature>
<accession>A0A2L2YMB3</accession>
<dbReference type="PANTHER" id="PTHR13678:SF27">
    <property type="entry name" value="LD45836P"/>
    <property type="match status" value="1"/>
</dbReference>
<evidence type="ECO:0000313" key="10">
    <source>
        <dbReference type="EMBL" id="LAA09229.1"/>
    </source>
</evidence>
<dbReference type="EMBL" id="IAAA01035442">
    <property type="protein sequence ID" value="LAA09226.1"/>
    <property type="molecule type" value="mRNA"/>
</dbReference>
<keyword evidence="5 7" id="KW-0653">Protein transport</keyword>
<evidence type="ECO:0000256" key="3">
    <source>
        <dbReference type="ARBA" id="ARBA00022448"/>
    </source>
</evidence>
<evidence type="ECO:0000259" key="9">
    <source>
        <dbReference type="PROSITE" id="PS51314"/>
    </source>
</evidence>
<organism evidence="10">
    <name type="scientific">Parasteatoda tepidariorum</name>
    <name type="common">Common house spider</name>
    <name type="synonym">Achaearanea tepidariorum</name>
    <dbReference type="NCBI Taxonomy" id="114398"/>
    <lineage>
        <taxon>Eukaryota</taxon>
        <taxon>Metazoa</taxon>
        <taxon>Ecdysozoa</taxon>
        <taxon>Arthropoda</taxon>
        <taxon>Chelicerata</taxon>
        <taxon>Arachnida</taxon>
        <taxon>Araneae</taxon>
        <taxon>Araneomorphae</taxon>
        <taxon>Entelegynae</taxon>
        <taxon>Araneoidea</taxon>
        <taxon>Theridiidae</taxon>
        <taxon>Parasteatoda</taxon>
    </lineage>
</organism>
<evidence type="ECO:0000256" key="6">
    <source>
        <dbReference type="ARBA" id="ARBA00025010"/>
    </source>
</evidence>
<keyword evidence="3 7" id="KW-0813">Transport</keyword>
<dbReference type="GO" id="GO:0006623">
    <property type="term" value="P:protein targeting to vacuole"/>
    <property type="evidence" value="ECO:0007669"/>
    <property type="project" value="TreeGrafter"/>
</dbReference>
<sequence>MNSAMFTPDYSHLTGLLQQLNDEELKELLQNEGKLKNLVNDLKQVQDLEAEKEMLLASTKSISEYNLSRKPILDQHRLQVVETHEIALDLKNSFLEKKKKIESSEKAVSKDTLLALLEAATSEIDEEAEASVEFFLKNEISVEDFLEKYLELRKHAHLRRIKTDKLANIIRGDEGRNISPPIRPHKTRTAPSPPLPYPNANTQSNSPYGPVRTAPPVPSRPYQYPGNVYPPQPTAQPYQPFSYMPSPYPGYSNPPPANLYSQYK</sequence>
<protein>
    <submittedName>
        <fullName evidence="10">Vacuolar protein sorting-associated protein 37C</fullName>
    </submittedName>
</protein>
<comment type="subcellular location">
    <subcellularLocation>
        <location evidence="1">Late endosome membrane</location>
        <topology evidence="1">Peripheral membrane protein</topology>
    </subcellularLocation>
</comment>
<dbReference type="InterPro" id="IPR037202">
    <property type="entry name" value="ESCRT_assembly_dom"/>
</dbReference>
<dbReference type="InterPro" id="IPR009851">
    <property type="entry name" value="Mod_r"/>
</dbReference>
<dbReference type="InterPro" id="IPR029012">
    <property type="entry name" value="Helix_hairpin_bin_sf"/>
</dbReference>
<dbReference type="GO" id="GO:0006612">
    <property type="term" value="P:protein targeting to membrane"/>
    <property type="evidence" value="ECO:0007669"/>
    <property type="project" value="TreeGrafter"/>
</dbReference>